<name>A0AAW9HUR2_9ACTO</name>
<dbReference type="AlphaFoldDB" id="A0AAW9HUR2"/>
<dbReference type="InterPro" id="IPR029063">
    <property type="entry name" value="SAM-dependent_MTases_sf"/>
</dbReference>
<feature type="binding site" evidence="4">
    <location>
        <position position="350"/>
    </location>
    <ligand>
        <name>S-adenosyl-L-methionine</name>
        <dbReference type="ChEBI" id="CHEBI:59789"/>
    </ligand>
</feature>
<dbReference type="SUPFAM" id="SSF53335">
    <property type="entry name" value="S-adenosyl-L-methionine-dependent methyltransferases"/>
    <property type="match status" value="1"/>
</dbReference>
<dbReference type="Pfam" id="PF01938">
    <property type="entry name" value="TRAM"/>
    <property type="match status" value="1"/>
</dbReference>
<evidence type="ECO:0000313" key="6">
    <source>
        <dbReference type="EMBL" id="MDY5155394.1"/>
    </source>
</evidence>
<keyword evidence="2 4" id="KW-0808">Transferase</keyword>
<evidence type="ECO:0000259" key="5">
    <source>
        <dbReference type="PROSITE" id="PS50926"/>
    </source>
</evidence>
<dbReference type="Proteomes" id="UP001281731">
    <property type="component" value="Unassembled WGS sequence"/>
</dbReference>
<reference evidence="6" key="1">
    <citation type="submission" date="2023-10" db="EMBL/GenBank/DDBJ databases">
        <title>Whole Genome based description of the genera Actinobaculum and Actinotignum reveals a complex phylogenetic relationship within the species included in the genus Actinotignum.</title>
        <authorList>
            <person name="Jensen C.S."/>
            <person name="Dargis R."/>
            <person name="Kemp M."/>
            <person name="Christensen J.J."/>
        </authorList>
    </citation>
    <scope>NUCLEOTIDE SEQUENCE</scope>
    <source>
        <strain evidence="6">SLA_B511</strain>
    </source>
</reference>
<dbReference type="Gene3D" id="2.40.50.140">
    <property type="entry name" value="Nucleic acid-binding proteins"/>
    <property type="match status" value="1"/>
</dbReference>
<accession>A0AAW9HUR2</accession>
<gene>
    <name evidence="6" type="ORF">R6G80_06635</name>
</gene>
<dbReference type="InterPro" id="IPR002792">
    <property type="entry name" value="TRAM_dom"/>
</dbReference>
<dbReference type="GO" id="GO:0070041">
    <property type="term" value="F:rRNA (uridine-C5-)-methyltransferase activity"/>
    <property type="evidence" value="ECO:0007669"/>
    <property type="project" value="TreeGrafter"/>
</dbReference>
<dbReference type="PROSITE" id="PS50926">
    <property type="entry name" value="TRAM"/>
    <property type="match status" value="1"/>
</dbReference>
<dbReference type="PROSITE" id="PS51687">
    <property type="entry name" value="SAM_MT_RNA_M5U"/>
    <property type="match status" value="1"/>
</dbReference>
<evidence type="ECO:0000256" key="2">
    <source>
        <dbReference type="ARBA" id="ARBA00022679"/>
    </source>
</evidence>
<evidence type="ECO:0000256" key="1">
    <source>
        <dbReference type="ARBA" id="ARBA00022603"/>
    </source>
</evidence>
<dbReference type="PANTHER" id="PTHR11061">
    <property type="entry name" value="RNA M5U METHYLTRANSFERASE"/>
    <property type="match status" value="1"/>
</dbReference>
<dbReference type="PANTHER" id="PTHR11061:SF30">
    <property type="entry name" value="TRNA (URACIL(54)-C(5))-METHYLTRANSFERASE"/>
    <property type="match status" value="1"/>
</dbReference>
<dbReference type="Pfam" id="PF05958">
    <property type="entry name" value="tRNA_U5-meth_tr"/>
    <property type="match status" value="2"/>
</dbReference>
<keyword evidence="1 4" id="KW-0489">Methyltransferase</keyword>
<protein>
    <submittedName>
        <fullName evidence="6">TRAM domain-containing protein</fullName>
    </submittedName>
</protein>
<dbReference type="InterPro" id="IPR010280">
    <property type="entry name" value="U5_MeTrfase_fam"/>
</dbReference>
<dbReference type="EMBL" id="JAWNGC010000008">
    <property type="protein sequence ID" value="MDY5155394.1"/>
    <property type="molecule type" value="Genomic_DNA"/>
</dbReference>
<comment type="caution">
    <text evidence="6">The sequence shown here is derived from an EMBL/GenBank/DDBJ whole genome shotgun (WGS) entry which is preliminary data.</text>
</comment>
<dbReference type="GO" id="GO:0070475">
    <property type="term" value="P:rRNA base methylation"/>
    <property type="evidence" value="ECO:0007669"/>
    <property type="project" value="TreeGrafter"/>
</dbReference>
<feature type="active site" description="Nucleophile" evidence="4">
    <location>
        <position position="377"/>
    </location>
</feature>
<comment type="similarity">
    <text evidence="4">Belongs to the class I-like SAM-binding methyltransferase superfamily. RNA M5U methyltransferase family.</text>
</comment>
<dbReference type="SUPFAM" id="SSF50249">
    <property type="entry name" value="Nucleic acid-binding proteins"/>
    <property type="match status" value="1"/>
</dbReference>
<organism evidence="6 7">
    <name type="scientific">Actinotignum urinale</name>
    <dbReference type="NCBI Taxonomy" id="190146"/>
    <lineage>
        <taxon>Bacteria</taxon>
        <taxon>Bacillati</taxon>
        <taxon>Actinomycetota</taxon>
        <taxon>Actinomycetes</taxon>
        <taxon>Actinomycetales</taxon>
        <taxon>Actinomycetaceae</taxon>
        <taxon>Actinotignum</taxon>
    </lineage>
</organism>
<dbReference type="Gene3D" id="2.40.50.1070">
    <property type="match status" value="1"/>
</dbReference>
<evidence type="ECO:0000313" key="7">
    <source>
        <dbReference type="Proteomes" id="UP001281731"/>
    </source>
</evidence>
<keyword evidence="3 4" id="KW-0949">S-adenosyl-L-methionine</keyword>
<proteinExistence type="inferred from homology"/>
<feature type="binding site" evidence="4">
    <location>
        <position position="254"/>
    </location>
    <ligand>
        <name>S-adenosyl-L-methionine</name>
        <dbReference type="ChEBI" id="CHEBI:59789"/>
    </ligand>
</feature>
<evidence type="ECO:0000256" key="3">
    <source>
        <dbReference type="ARBA" id="ARBA00022691"/>
    </source>
</evidence>
<evidence type="ECO:0000256" key="4">
    <source>
        <dbReference type="PROSITE-ProRule" id="PRU01024"/>
    </source>
</evidence>
<feature type="binding site" evidence="4">
    <location>
        <position position="283"/>
    </location>
    <ligand>
        <name>S-adenosyl-L-methionine</name>
        <dbReference type="ChEBI" id="CHEBI:59789"/>
    </ligand>
</feature>
<dbReference type="RefSeq" id="WP_320756658.1">
    <property type="nucleotide sequence ID" value="NZ_JAWNGC010000008.1"/>
</dbReference>
<feature type="binding site" evidence="4">
    <location>
        <position position="307"/>
    </location>
    <ligand>
        <name>S-adenosyl-L-methionine</name>
        <dbReference type="ChEBI" id="CHEBI:59789"/>
    </ligand>
</feature>
<dbReference type="InterPro" id="IPR012340">
    <property type="entry name" value="NA-bd_OB-fold"/>
</dbReference>
<feature type="domain" description="TRAM" evidence="5">
    <location>
        <begin position="1"/>
        <end position="52"/>
    </location>
</feature>
<dbReference type="Gene3D" id="3.40.50.150">
    <property type="entry name" value="Vaccinia Virus protein VP39"/>
    <property type="match status" value="1"/>
</dbReference>
<sequence>MKVELTDIGHGGVAIGHVDGKTVMANFGLPGETVRVRITRDKTTFLRGEVLEVCENPSPYRQPLAWEEAGPGGVGGAGLQHVRFDYQQVWKTTVLRSTLRRIGGEKLTDHLADQGIEPTVRPIPGDDETGGWHTRTRIQLTAQGGRLGMNRVGKGRIIPISRMPLAVAEIEERVGLFDGSFMSRVAGKNRGKNLFHDGAKVKAVAPSGSEPVVVVGNRVLAVNGEENHTPYVYEKMTVNGTEYRYRVNADGFWQMHKSAGKELTHTVVDCAKVESGDHVLELYAGAGLMTLPLADIVGERGSILALEGARSAVDNAKANLRSYPQATARTKNIDERMGENELNADVIIADPPRTGLGIPLAKKIASSSAYRIVLVSCDAASMARDVRALYEGGRRIVSMQALDMFPNTHHFETITVAQ</sequence>